<name>A0ABQ0D027_9HYPO</name>
<evidence type="ECO:0000313" key="2">
    <source>
        <dbReference type="Proteomes" id="UP001562357"/>
    </source>
</evidence>
<protein>
    <submittedName>
        <fullName evidence="1">Uncharacterized protein</fullName>
    </submittedName>
</protein>
<dbReference type="Proteomes" id="UP001562357">
    <property type="component" value="Unassembled WGS sequence"/>
</dbReference>
<dbReference type="EMBL" id="BAAFGZ010000537">
    <property type="protein sequence ID" value="GAB0138938.1"/>
    <property type="molecule type" value="Genomic_DNA"/>
</dbReference>
<gene>
    <name evidence="1" type="primary">g7157</name>
    <name evidence="1" type="ORF">EsDP_00007157</name>
</gene>
<keyword evidence="2" id="KW-1185">Reference proteome</keyword>
<organism evidence="1 2">
    <name type="scientific">Epichloe bromicola</name>
    <dbReference type="NCBI Taxonomy" id="79588"/>
    <lineage>
        <taxon>Eukaryota</taxon>
        <taxon>Fungi</taxon>
        <taxon>Dikarya</taxon>
        <taxon>Ascomycota</taxon>
        <taxon>Pezizomycotina</taxon>
        <taxon>Sordariomycetes</taxon>
        <taxon>Hypocreomycetidae</taxon>
        <taxon>Hypocreales</taxon>
        <taxon>Clavicipitaceae</taxon>
        <taxon>Epichloe</taxon>
    </lineage>
</organism>
<evidence type="ECO:0000313" key="1">
    <source>
        <dbReference type="EMBL" id="GAB0138938.1"/>
    </source>
</evidence>
<proteinExistence type="predicted"/>
<reference evidence="2" key="1">
    <citation type="submission" date="2024-06" db="EMBL/GenBank/DDBJ databases">
        <title>Draft Genome Sequences of Epichloe bromicola Strains Isolated from Elymus ciliaris.</title>
        <authorList>
            <consortium name="Epichloe bromicola genome sequencing consortium"/>
            <person name="Miura A."/>
            <person name="Imano S."/>
            <person name="Ashida A."/>
            <person name="Sato I."/>
            <person name="Chiba S."/>
            <person name="Tanaka A."/>
            <person name="Camagna M."/>
            <person name="Takemoto D."/>
        </authorList>
    </citation>
    <scope>NUCLEOTIDE SEQUENCE [LARGE SCALE GENOMIC DNA]</scope>
    <source>
        <strain evidence="2">DP</strain>
    </source>
</reference>
<comment type="caution">
    <text evidence="1">The sequence shown here is derived from an EMBL/GenBank/DDBJ whole genome shotgun (WGS) entry which is preliminary data.</text>
</comment>
<sequence>MSIPTNLVPDEWTTDPEEMRKDFYWGQKGSGRLVAASVGINDPEALMIKSMEAGGDGYVFRDSDGIYLWSMPTNLVYQYTKPTGLDAILAEMCKPAGRGTVEIKSLPRKPKSEIAK</sequence>
<accession>A0ABQ0D027</accession>